<dbReference type="PATRIC" id="fig|1703780.3.peg.879"/>
<organism evidence="11 12">
    <name type="scientific">candidate division WOR_3 bacterium SM23_60</name>
    <dbReference type="NCBI Taxonomy" id="1703780"/>
    <lineage>
        <taxon>Bacteria</taxon>
        <taxon>Bacteria division WOR-3</taxon>
    </lineage>
</organism>
<comment type="subcellular location">
    <subcellularLocation>
        <location evidence="5">Cytoplasm</location>
    </subcellularLocation>
</comment>
<feature type="binding site" evidence="5">
    <location>
        <position position="181"/>
    </location>
    <ligand>
        <name>NAD(+)</name>
        <dbReference type="ChEBI" id="CHEBI:57540"/>
    </ligand>
</feature>
<dbReference type="Proteomes" id="UP000051096">
    <property type="component" value="Unassembled WGS sequence"/>
</dbReference>
<dbReference type="PROSITE" id="PS00739">
    <property type="entry name" value="ADOHCYASE_2"/>
    <property type="match status" value="1"/>
</dbReference>
<dbReference type="GO" id="GO:0005829">
    <property type="term" value="C:cytosol"/>
    <property type="evidence" value="ECO:0007669"/>
    <property type="project" value="TreeGrafter"/>
</dbReference>
<dbReference type="UniPathway" id="UPA00314">
    <property type="reaction ID" value="UER00076"/>
</dbReference>
<dbReference type="InterPro" id="IPR036291">
    <property type="entry name" value="NAD(P)-bd_dom_sf"/>
</dbReference>
<evidence type="ECO:0000256" key="6">
    <source>
        <dbReference type="PIRSR" id="PIRSR001109-1"/>
    </source>
</evidence>
<dbReference type="GO" id="GO:0006730">
    <property type="term" value="P:one-carbon metabolic process"/>
    <property type="evidence" value="ECO:0007669"/>
    <property type="project" value="UniProtKB-UniRule"/>
</dbReference>
<dbReference type="CDD" id="cd00401">
    <property type="entry name" value="SAHH"/>
    <property type="match status" value="1"/>
</dbReference>
<dbReference type="InterPro" id="IPR000043">
    <property type="entry name" value="Adenosylhomocysteinase-like"/>
</dbReference>
<feature type="domain" description="S-adenosyl-L-homocysteine hydrolase NAD binding" evidence="10">
    <location>
        <begin position="181"/>
        <end position="342"/>
    </location>
</feature>
<dbReference type="InterPro" id="IPR042172">
    <property type="entry name" value="Adenosylhomocyst_ase-like_sf"/>
</dbReference>
<dbReference type="EC" id="3.13.2.1" evidence="5"/>
<feature type="binding site" evidence="5 6">
    <location>
        <position position="124"/>
    </location>
    <ligand>
        <name>substrate</name>
    </ligand>
</feature>
<dbReference type="GO" id="GO:0033353">
    <property type="term" value="P:S-adenosylmethionine cycle"/>
    <property type="evidence" value="ECO:0007669"/>
    <property type="project" value="TreeGrafter"/>
</dbReference>
<protein>
    <recommendedName>
        <fullName evidence="5">Adenosylhomocysteinase</fullName>
        <ecNumber evidence="5">3.13.2.1</ecNumber>
    </recommendedName>
    <alternativeName>
        <fullName evidence="5">S-adenosyl-L-homocysteine hydrolase</fullName>
        <shortName evidence="5">AdoHcyase</shortName>
    </alternativeName>
</protein>
<evidence type="ECO:0000256" key="4">
    <source>
        <dbReference type="ARBA" id="ARBA00023027"/>
    </source>
</evidence>
<dbReference type="PANTHER" id="PTHR23420:SF0">
    <property type="entry name" value="ADENOSYLHOMOCYSTEINASE"/>
    <property type="match status" value="1"/>
</dbReference>
<gene>
    <name evidence="5" type="primary">ahcY</name>
    <name evidence="11" type="ORF">AMJ87_02510</name>
</gene>
<dbReference type="Pfam" id="PF00670">
    <property type="entry name" value="AdoHcyase_NAD"/>
    <property type="match status" value="1"/>
</dbReference>
<evidence type="ECO:0000256" key="1">
    <source>
        <dbReference type="ARBA" id="ARBA00007122"/>
    </source>
</evidence>
<dbReference type="PROSITE" id="PS00738">
    <property type="entry name" value="ADOHCYASE_1"/>
    <property type="match status" value="1"/>
</dbReference>
<reference evidence="11 12" key="1">
    <citation type="journal article" date="2015" name="Microbiome">
        <title>Genomic resolution of linkages in carbon, nitrogen, and sulfur cycling among widespread estuary sediment bacteria.</title>
        <authorList>
            <person name="Baker B.J."/>
            <person name="Lazar C.S."/>
            <person name="Teske A.P."/>
            <person name="Dick G.J."/>
        </authorList>
    </citation>
    <scope>NUCLEOTIDE SEQUENCE [LARGE SCALE GENOMIC DNA]</scope>
    <source>
        <strain evidence="11">SM23_60</strain>
    </source>
</reference>
<dbReference type="GO" id="GO:0004013">
    <property type="term" value="F:adenosylhomocysteinase activity"/>
    <property type="evidence" value="ECO:0007669"/>
    <property type="project" value="UniProtKB-UniRule"/>
</dbReference>
<evidence type="ECO:0000256" key="5">
    <source>
        <dbReference type="HAMAP-Rule" id="MF_00563"/>
    </source>
</evidence>
<evidence type="ECO:0000313" key="11">
    <source>
        <dbReference type="EMBL" id="KPK73157.1"/>
    </source>
</evidence>
<feature type="binding site" evidence="5 7">
    <location>
        <begin position="147"/>
        <end position="149"/>
    </location>
    <ligand>
        <name>NAD(+)</name>
        <dbReference type="ChEBI" id="CHEBI:57540"/>
    </ligand>
</feature>
<evidence type="ECO:0000256" key="7">
    <source>
        <dbReference type="PIRSR" id="PIRSR001109-2"/>
    </source>
</evidence>
<feature type="binding site" evidence="5 6">
    <location>
        <position position="176"/>
    </location>
    <ligand>
        <name>substrate</name>
    </ligand>
</feature>
<dbReference type="Gene3D" id="3.40.50.1480">
    <property type="entry name" value="Adenosylhomocysteinase-like"/>
    <property type="match status" value="1"/>
</dbReference>
<proteinExistence type="inferred from homology"/>
<feature type="binding site" evidence="5 6">
    <location>
        <position position="180"/>
    </location>
    <ligand>
        <name>substrate</name>
    </ligand>
</feature>
<feature type="binding site" evidence="7">
    <location>
        <position position="343"/>
    </location>
    <ligand>
        <name>NAD(+)</name>
        <dbReference type="ChEBI" id="CHEBI:57540"/>
    </ligand>
</feature>
<dbReference type="SUPFAM" id="SSF52283">
    <property type="entry name" value="Formate/glycerate dehydrogenase catalytic domain-like"/>
    <property type="match status" value="1"/>
</dbReference>
<dbReference type="FunFam" id="3.40.50.720:FF:000004">
    <property type="entry name" value="Adenosylhomocysteinase"/>
    <property type="match status" value="1"/>
</dbReference>
<comment type="catalytic activity">
    <reaction evidence="5 8">
        <text>S-adenosyl-L-homocysteine + H2O = L-homocysteine + adenosine</text>
        <dbReference type="Rhea" id="RHEA:21708"/>
        <dbReference type="ChEBI" id="CHEBI:15377"/>
        <dbReference type="ChEBI" id="CHEBI:16335"/>
        <dbReference type="ChEBI" id="CHEBI:57856"/>
        <dbReference type="ChEBI" id="CHEBI:58199"/>
        <dbReference type="EC" id="3.13.2.1"/>
    </reaction>
</comment>
<keyword evidence="5" id="KW-0963">Cytoplasm</keyword>
<dbReference type="SMART" id="SM00997">
    <property type="entry name" value="AdoHcyase_NAD"/>
    <property type="match status" value="1"/>
</dbReference>
<evidence type="ECO:0000256" key="9">
    <source>
        <dbReference type="RuleBase" id="RU004166"/>
    </source>
</evidence>
<accession>A0A0S8GJA4</accession>
<dbReference type="HAMAP" id="MF_00563">
    <property type="entry name" value="AdoHcyase"/>
    <property type="match status" value="1"/>
</dbReference>
<comment type="function">
    <text evidence="5">May play a key role in the regulation of the intracellular concentration of adenosylhomocysteine.</text>
</comment>
<comment type="caution">
    <text evidence="5">Lacks conserved residue(s) required for the propagation of feature annotation.</text>
</comment>
<evidence type="ECO:0000256" key="3">
    <source>
        <dbReference type="ARBA" id="ARBA00022801"/>
    </source>
</evidence>
<dbReference type="NCBIfam" id="TIGR00936">
    <property type="entry name" value="ahcY"/>
    <property type="match status" value="1"/>
</dbReference>
<dbReference type="PANTHER" id="PTHR23420">
    <property type="entry name" value="ADENOSYLHOMOCYSTEINASE"/>
    <property type="match status" value="1"/>
</dbReference>
<evidence type="ECO:0000259" key="10">
    <source>
        <dbReference type="SMART" id="SM00997"/>
    </source>
</evidence>
<evidence type="ECO:0000256" key="8">
    <source>
        <dbReference type="RuleBase" id="RU000548"/>
    </source>
</evidence>
<dbReference type="NCBIfam" id="NF004005">
    <property type="entry name" value="PRK05476.2-3"/>
    <property type="match status" value="1"/>
</dbReference>
<sequence>MKYNIKNKKLAPQGNKRIDWAEAKMPVLRLIRKRFKRDKPFRNRRIGCCLHVTTETANLVRTLKAAGAHVYLTASNPLSTQDDVAAALAVDGIGVFAQHGESRTEYYRNLSFVLKSKPEVLIDDGADLISTAHKRRVPGIRGGTEETTTGVIRLKQMERDDVLRFPIVAVNDSLTKHLFDNRYGTGQSTIDGILRATNILISGSNFVVAGYGWCGRGLALRAKGMGAHVIVTEVDPVKALEARMDGYTVMPMADAARIGDVFITVTGDINVIRKEHMLRMKDGAIIGNSGHFDVEIDKPGLKKITRKKRLIRESCEEHRLRHGKKLYILAQGRLVNLAAAEGHPAMVMDMSFANQALAVEYILNNPRLEKRVYNLPLRIDQNIARLKLKSMGIRIDKLTPEQKQYLSSWKVGT</sequence>
<comment type="cofactor">
    <cofactor evidence="5 7 8">
        <name>NAD(+)</name>
        <dbReference type="ChEBI" id="CHEBI:57540"/>
    </cofactor>
    <text evidence="5 7 8">Binds 1 NAD(+) per subunit.</text>
</comment>
<dbReference type="Pfam" id="PF05221">
    <property type="entry name" value="AdoHcyase"/>
    <property type="match status" value="1"/>
</dbReference>
<keyword evidence="3 5" id="KW-0378">Hydrolase</keyword>
<dbReference type="InterPro" id="IPR020082">
    <property type="entry name" value="S-Ado-L-homoCys_hydrolase_CS"/>
</dbReference>
<dbReference type="Gene3D" id="3.40.50.720">
    <property type="entry name" value="NAD(P)-binding Rossmann-like Domain"/>
    <property type="match status" value="1"/>
</dbReference>
<name>A0A0S8GJA4_UNCW3</name>
<keyword evidence="4 5" id="KW-0520">NAD</keyword>
<keyword evidence="2 5" id="KW-0554">One-carbon metabolism</keyword>
<feature type="binding site" evidence="5 7">
    <location>
        <begin position="289"/>
        <end position="291"/>
    </location>
    <ligand>
        <name>NAD(+)</name>
        <dbReference type="ChEBI" id="CHEBI:57540"/>
    </ligand>
</feature>
<dbReference type="EMBL" id="LJUO01000014">
    <property type="protein sequence ID" value="KPK73157.1"/>
    <property type="molecule type" value="Genomic_DNA"/>
</dbReference>
<evidence type="ECO:0000256" key="2">
    <source>
        <dbReference type="ARBA" id="ARBA00022563"/>
    </source>
</evidence>
<feature type="binding site" evidence="7">
    <location>
        <begin position="212"/>
        <end position="217"/>
    </location>
    <ligand>
        <name>NAD(+)</name>
        <dbReference type="ChEBI" id="CHEBI:57540"/>
    </ligand>
</feature>
<feature type="binding site" evidence="5 7">
    <location>
        <position position="233"/>
    </location>
    <ligand>
        <name>NAD(+)</name>
        <dbReference type="ChEBI" id="CHEBI:57540"/>
    </ligand>
</feature>
<feature type="binding site" evidence="5 6">
    <location>
        <position position="146"/>
    </location>
    <ligand>
        <name>substrate</name>
    </ligand>
</feature>
<comment type="caution">
    <text evidence="11">The sequence shown here is derived from an EMBL/GenBank/DDBJ whole genome shotgun (WGS) entry which is preliminary data.</text>
</comment>
<feature type="binding site" evidence="5 6">
    <location>
        <position position="53"/>
    </location>
    <ligand>
        <name>substrate</name>
    </ligand>
</feature>
<dbReference type="SMART" id="SM00996">
    <property type="entry name" value="AdoHcyase"/>
    <property type="match status" value="1"/>
</dbReference>
<dbReference type="AlphaFoldDB" id="A0A0S8GJA4"/>
<dbReference type="SUPFAM" id="SSF51735">
    <property type="entry name" value="NAD(P)-binding Rossmann-fold domains"/>
    <property type="match status" value="1"/>
</dbReference>
<evidence type="ECO:0000313" key="12">
    <source>
        <dbReference type="Proteomes" id="UP000051096"/>
    </source>
</evidence>
<dbReference type="PIRSF" id="PIRSF001109">
    <property type="entry name" value="Ad_hcy_hydrolase"/>
    <property type="match status" value="1"/>
</dbReference>
<feature type="binding site" evidence="5">
    <location>
        <begin position="210"/>
        <end position="215"/>
    </location>
    <ligand>
        <name>NAD(+)</name>
        <dbReference type="ChEBI" id="CHEBI:57540"/>
    </ligand>
</feature>
<dbReference type="InterPro" id="IPR015878">
    <property type="entry name" value="Ado_hCys_hydrolase_NAD-bd"/>
</dbReference>
<feature type="binding site" evidence="5 7">
    <location>
        <position position="336"/>
    </location>
    <ligand>
        <name>NAD(+)</name>
        <dbReference type="ChEBI" id="CHEBI:57540"/>
    </ligand>
</feature>
<comment type="similarity">
    <text evidence="1 5 9">Belongs to the adenosylhomocysteinase family.</text>
</comment>
<dbReference type="GO" id="GO:0071269">
    <property type="term" value="P:L-homocysteine biosynthetic process"/>
    <property type="evidence" value="ECO:0007669"/>
    <property type="project" value="UniProtKB-UniRule"/>
</dbReference>
<comment type="pathway">
    <text evidence="5 8">Amino-acid biosynthesis; L-homocysteine biosynthesis; L-homocysteine from S-adenosyl-L-homocysteine: step 1/1.</text>
</comment>